<dbReference type="InterPro" id="IPR005119">
    <property type="entry name" value="LysR_subst-bd"/>
</dbReference>
<protein>
    <submittedName>
        <fullName evidence="6">LysR family transcriptional regulator</fullName>
    </submittedName>
</protein>
<accession>A0A2S5GKK6</accession>
<dbReference type="Gene3D" id="1.10.10.10">
    <property type="entry name" value="Winged helix-like DNA-binding domain superfamily/Winged helix DNA-binding domain"/>
    <property type="match status" value="1"/>
</dbReference>
<evidence type="ECO:0000259" key="5">
    <source>
        <dbReference type="PROSITE" id="PS50931"/>
    </source>
</evidence>
<proteinExistence type="inferred from homology"/>
<feature type="domain" description="HTH lysR-type" evidence="5">
    <location>
        <begin position="2"/>
        <end position="59"/>
    </location>
</feature>
<dbReference type="OrthoDB" id="9813056at2"/>
<keyword evidence="4" id="KW-0804">Transcription</keyword>
<dbReference type="GO" id="GO:0003677">
    <property type="term" value="F:DNA binding"/>
    <property type="evidence" value="ECO:0007669"/>
    <property type="project" value="UniProtKB-KW"/>
</dbReference>
<keyword evidence="3" id="KW-0238">DNA-binding</keyword>
<organism evidence="6 7">
    <name type="scientific">Achromobacter spanius</name>
    <dbReference type="NCBI Taxonomy" id="217203"/>
    <lineage>
        <taxon>Bacteria</taxon>
        <taxon>Pseudomonadati</taxon>
        <taxon>Pseudomonadota</taxon>
        <taxon>Betaproteobacteria</taxon>
        <taxon>Burkholderiales</taxon>
        <taxon>Alcaligenaceae</taxon>
        <taxon>Achromobacter</taxon>
    </lineage>
</organism>
<dbReference type="InterPro" id="IPR058163">
    <property type="entry name" value="LysR-type_TF_proteobact-type"/>
</dbReference>
<dbReference type="PANTHER" id="PTHR30537:SF5">
    <property type="entry name" value="HTH-TYPE TRANSCRIPTIONAL ACTIVATOR TTDR-RELATED"/>
    <property type="match status" value="1"/>
</dbReference>
<evidence type="ECO:0000313" key="7">
    <source>
        <dbReference type="Proteomes" id="UP000239990"/>
    </source>
</evidence>
<sequence length="299" mass="32943">MVDLQDISAFVAVATHGGFRGAARMTGASASQLSEAVRRLETRLGLRLLNRTTRSVALTVAGQRLLEQLTPALNAVESALDVANHFRDRPAGRLRLNVPLAASKLVLPRIVPPFLAAYPEICLEVVVEDRFVDLLQSDCDAGIRYEESMDQDMVAIPIGPKRQRMAVAASPAYLAKHGRPRRPEDLRKHICLRGRFSSGAMPSWDFEQQGKTVTVDVTGPLIVGLGAAADLAVDAAVAGTGVVYLFEEWLQPYIDRGELAPVLERWWPSFNGPSLYFPGRRYLPAPLRAFVDFVQTVRW</sequence>
<dbReference type="RefSeq" id="WP_104145312.1">
    <property type="nucleotide sequence ID" value="NZ_PREU01000014.1"/>
</dbReference>
<evidence type="ECO:0000256" key="4">
    <source>
        <dbReference type="ARBA" id="ARBA00023163"/>
    </source>
</evidence>
<name>A0A2S5GKK6_9BURK</name>
<gene>
    <name evidence="6" type="ORF">C4E15_25120</name>
</gene>
<evidence type="ECO:0000313" key="6">
    <source>
        <dbReference type="EMBL" id="PPA73610.1"/>
    </source>
</evidence>
<dbReference type="SUPFAM" id="SSF46785">
    <property type="entry name" value="Winged helix' DNA-binding domain"/>
    <property type="match status" value="1"/>
</dbReference>
<dbReference type="GO" id="GO:0003700">
    <property type="term" value="F:DNA-binding transcription factor activity"/>
    <property type="evidence" value="ECO:0007669"/>
    <property type="project" value="InterPro"/>
</dbReference>
<comment type="similarity">
    <text evidence="1">Belongs to the LysR transcriptional regulatory family.</text>
</comment>
<evidence type="ECO:0000256" key="2">
    <source>
        <dbReference type="ARBA" id="ARBA00023015"/>
    </source>
</evidence>
<dbReference type="Proteomes" id="UP000239990">
    <property type="component" value="Unassembled WGS sequence"/>
</dbReference>
<evidence type="ECO:0000256" key="1">
    <source>
        <dbReference type="ARBA" id="ARBA00009437"/>
    </source>
</evidence>
<dbReference type="FunFam" id="1.10.10.10:FF:000001">
    <property type="entry name" value="LysR family transcriptional regulator"/>
    <property type="match status" value="1"/>
</dbReference>
<dbReference type="InterPro" id="IPR036390">
    <property type="entry name" value="WH_DNA-bd_sf"/>
</dbReference>
<dbReference type="Pfam" id="PF03466">
    <property type="entry name" value="LysR_substrate"/>
    <property type="match status" value="1"/>
</dbReference>
<dbReference type="PROSITE" id="PS50931">
    <property type="entry name" value="HTH_LYSR"/>
    <property type="match status" value="1"/>
</dbReference>
<dbReference type="InterPro" id="IPR000847">
    <property type="entry name" value="LysR_HTH_N"/>
</dbReference>
<dbReference type="Pfam" id="PF00126">
    <property type="entry name" value="HTH_1"/>
    <property type="match status" value="1"/>
</dbReference>
<reference evidence="6 7" key="1">
    <citation type="submission" date="2018-02" db="EMBL/GenBank/DDBJ databases">
        <title>Draft Genome of Achromobacter spanius stain 6.</title>
        <authorList>
            <person name="Gunasekera T.S."/>
            <person name="Radwan O."/>
            <person name="Ruiz O.N."/>
        </authorList>
    </citation>
    <scope>NUCLEOTIDE SEQUENCE [LARGE SCALE GENOMIC DNA]</scope>
    <source>
        <strain evidence="6 7">6</strain>
    </source>
</reference>
<dbReference type="InterPro" id="IPR036388">
    <property type="entry name" value="WH-like_DNA-bd_sf"/>
</dbReference>
<comment type="caution">
    <text evidence="6">The sequence shown here is derived from an EMBL/GenBank/DDBJ whole genome shotgun (WGS) entry which is preliminary data.</text>
</comment>
<dbReference type="SUPFAM" id="SSF53850">
    <property type="entry name" value="Periplasmic binding protein-like II"/>
    <property type="match status" value="1"/>
</dbReference>
<keyword evidence="2" id="KW-0805">Transcription regulation</keyword>
<evidence type="ECO:0000256" key="3">
    <source>
        <dbReference type="ARBA" id="ARBA00023125"/>
    </source>
</evidence>
<dbReference type="PANTHER" id="PTHR30537">
    <property type="entry name" value="HTH-TYPE TRANSCRIPTIONAL REGULATOR"/>
    <property type="match status" value="1"/>
</dbReference>
<dbReference type="EMBL" id="PREU01000014">
    <property type="protein sequence ID" value="PPA73610.1"/>
    <property type="molecule type" value="Genomic_DNA"/>
</dbReference>
<dbReference type="Gene3D" id="3.40.190.290">
    <property type="match status" value="1"/>
</dbReference>
<dbReference type="AlphaFoldDB" id="A0A2S5GKK6"/>